<evidence type="ECO:0000256" key="4">
    <source>
        <dbReference type="ARBA" id="ARBA00023015"/>
    </source>
</evidence>
<evidence type="ECO:0000256" key="2">
    <source>
        <dbReference type="ARBA" id="ARBA00008782"/>
    </source>
</evidence>
<proteinExistence type="inferred from homology"/>
<evidence type="ECO:0000256" key="8">
    <source>
        <dbReference type="ARBA" id="ARBA00031256"/>
    </source>
</evidence>
<keyword evidence="6 9" id="KW-0804">Transcription</keyword>
<dbReference type="PANTHER" id="PTHR35784">
    <property type="entry name" value="MEDIATOR OF RNA POLYMERASE II TRANSCRIPTION SUBUNIT 5"/>
    <property type="match status" value="1"/>
</dbReference>
<evidence type="ECO:0000256" key="1">
    <source>
        <dbReference type="ARBA" id="ARBA00004123"/>
    </source>
</evidence>
<keyword evidence="11" id="KW-1185">Reference proteome</keyword>
<evidence type="ECO:0000256" key="6">
    <source>
        <dbReference type="ARBA" id="ARBA00023163"/>
    </source>
</evidence>
<protein>
    <recommendedName>
        <fullName evidence="3 9">Mediator of RNA polymerase II transcription subunit 5</fullName>
    </recommendedName>
    <alternativeName>
        <fullName evidence="8 9">Mediator complex subunit 5</fullName>
    </alternativeName>
</protein>
<evidence type="ECO:0000256" key="5">
    <source>
        <dbReference type="ARBA" id="ARBA00023159"/>
    </source>
</evidence>
<comment type="subunit">
    <text evidence="9">Component of the Mediator complex.</text>
</comment>
<dbReference type="GO" id="GO:0016592">
    <property type="term" value="C:mediator complex"/>
    <property type="evidence" value="ECO:0007669"/>
    <property type="project" value="InterPro"/>
</dbReference>
<dbReference type="HOGENOM" id="CLU_306283_0_0_1"/>
<evidence type="ECO:0000313" key="10">
    <source>
        <dbReference type="EMBL" id="EPT03941.1"/>
    </source>
</evidence>
<dbReference type="GO" id="GO:0006357">
    <property type="term" value="P:regulation of transcription by RNA polymerase II"/>
    <property type="evidence" value="ECO:0007669"/>
    <property type="project" value="InterPro"/>
</dbReference>
<dbReference type="InParanoid" id="S8FRS0"/>
<accession>S8FRS0</accession>
<dbReference type="Proteomes" id="UP000015241">
    <property type="component" value="Unassembled WGS sequence"/>
</dbReference>
<dbReference type="OrthoDB" id="5549158at2759"/>
<dbReference type="GO" id="GO:0003712">
    <property type="term" value="F:transcription coregulator activity"/>
    <property type="evidence" value="ECO:0007669"/>
    <property type="project" value="InterPro"/>
</dbReference>
<evidence type="ECO:0000256" key="3">
    <source>
        <dbReference type="ARBA" id="ARBA00020628"/>
    </source>
</evidence>
<evidence type="ECO:0000256" key="9">
    <source>
        <dbReference type="RuleBase" id="RU364142"/>
    </source>
</evidence>
<gene>
    <name evidence="9" type="primary">MED5</name>
    <name evidence="10" type="ORF">FOMPIDRAFT_1058297</name>
</gene>
<keyword evidence="5 9" id="KW-0010">Activator</keyword>
<evidence type="ECO:0000256" key="7">
    <source>
        <dbReference type="ARBA" id="ARBA00023242"/>
    </source>
</evidence>
<dbReference type="AlphaFoldDB" id="S8FRS0"/>
<comment type="function">
    <text evidence="9">Component of the Mediator complex, a coactivator involved in the regulated transcription of nearly all RNA polymerase II-dependent genes. Mediator functions as a bridge to convey information from gene-specific regulatory proteins to the basal RNA polymerase II transcription machinery. Mediator is recruited to promoters by direct interactions with regulatory proteins and serves as a scaffold for the assembly of a functional preinitiation complex with RNA polymerase II and the general transcription factors.</text>
</comment>
<dbReference type="PANTHER" id="PTHR35784:SF1">
    <property type="entry name" value="MEDIATOR OF RNA POLYMERASE II TRANSCRIPTION SUBUNIT 5"/>
    <property type="match status" value="1"/>
</dbReference>
<organism evidence="10 11">
    <name type="scientific">Fomitopsis schrenkii</name>
    <name type="common">Brown rot fungus</name>
    <dbReference type="NCBI Taxonomy" id="2126942"/>
    <lineage>
        <taxon>Eukaryota</taxon>
        <taxon>Fungi</taxon>
        <taxon>Dikarya</taxon>
        <taxon>Basidiomycota</taxon>
        <taxon>Agaricomycotina</taxon>
        <taxon>Agaricomycetes</taxon>
        <taxon>Polyporales</taxon>
        <taxon>Fomitopsis</taxon>
    </lineage>
</organism>
<evidence type="ECO:0000313" key="11">
    <source>
        <dbReference type="Proteomes" id="UP000015241"/>
    </source>
</evidence>
<sequence length="949" mass="102550">MSVSELTRNAFHSGVSAKKWANLCKLLLSNNGIHSATEDVQTDISNSVLVLFRNYPGDPTLQGYLKCAVKEGLLTLPRFVTTFLSAAQSPDLHHTATLDMLCRVVLDAHYSTGLPALGSIIPYSESATDLLGTVQSAMALLRTAHQLPPSHFHQLTTSASELLTLLISCVSPADISQISTANVMMHFAEASDLLQIQGLMPAVRQELETFALSLSLLLGDDAKAAREAQMMHTLQLAYGKGDIMGPTSDTDLVTCGLILHSFILNRAGDFGAGDSMHAVAMLIALFRWLSWSPATFYSQLLLAAVSCVAQSTGFGPSTPTSIIWRAFVISRLPVLLGLFKKAAESEGLVDGAWHTAVHVALTNLLRVSILDKCDGIQAMPSGDMSVDKPIQPGLFTLEFLHQLVATDVVDASFAATMNPTLSNSFTPRVITEARDAGLDVASYLESKLVMDSNNLEEAILLAERVCKDPCSHADFAAVVHRRFTSLSQPSDVESLSHICKILSRCEPSIDIVSVHVSLRELLASALAYVEDYDCETVGDPQTAVIHLGEVVLFLQEIIYRHNLTRTNANIGDRKLNVDFILPVADVYRIHDLKDDAVSDFHVWNKALFDKNSEGIEDSILRNTKPKTLLRITASLFANAISMCMERKMEKDVLMNGIQYFLGNLLNWTLAGTVKWLASEVRLKGPSAPFHAEVLQTLLLSPSCPQAILRLSAPGILRLFPTSQALRGRTGIDPAPIRRVALQTLGLAPEAANQPPSLNAPGTPKIDHATHAIRNALAAARADKAPAFDLDRCLLATTPARFLSVLWKELIAAAAVGEMDASRRLATFILTTPRHSHSPPLLPIFLHAYLPGIVSGADTLPPSEQAITVELVVSVVASTLTGALHLERALLTICNEPNSVLGQSAAAMARNLGSELRSMAHGHNTSSVITQRLASSPAFVTNFPTFMAEL</sequence>
<comment type="subcellular location">
    <subcellularLocation>
        <location evidence="1 9">Nucleus</location>
    </subcellularLocation>
</comment>
<dbReference type="InterPro" id="IPR014801">
    <property type="entry name" value="Mediator_Med5_fun"/>
</dbReference>
<dbReference type="Pfam" id="PF08689">
    <property type="entry name" value="Med5"/>
    <property type="match status" value="1"/>
</dbReference>
<reference evidence="10 11" key="1">
    <citation type="journal article" date="2012" name="Science">
        <title>The Paleozoic origin of enzymatic lignin decomposition reconstructed from 31 fungal genomes.</title>
        <authorList>
            <person name="Floudas D."/>
            <person name="Binder M."/>
            <person name="Riley R."/>
            <person name="Barry K."/>
            <person name="Blanchette R.A."/>
            <person name="Henrissat B."/>
            <person name="Martinez A.T."/>
            <person name="Otillar R."/>
            <person name="Spatafora J.W."/>
            <person name="Yadav J.S."/>
            <person name="Aerts A."/>
            <person name="Benoit I."/>
            <person name="Boyd A."/>
            <person name="Carlson A."/>
            <person name="Copeland A."/>
            <person name="Coutinho P.M."/>
            <person name="de Vries R.P."/>
            <person name="Ferreira P."/>
            <person name="Findley K."/>
            <person name="Foster B."/>
            <person name="Gaskell J."/>
            <person name="Glotzer D."/>
            <person name="Gorecki P."/>
            <person name="Heitman J."/>
            <person name="Hesse C."/>
            <person name="Hori C."/>
            <person name="Igarashi K."/>
            <person name="Jurgens J.A."/>
            <person name="Kallen N."/>
            <person name="Kersten P."/>
            <person name="Kohler A."/>
            <person name="Kuees U."/>
            <person name="Kumar T.K.A."/>
            <person name="Kuo A."/>
            <person name="LaButti K."/>
            <person name="Larrondo L.F."/>
            <person name="Lindquist E."/>
            <person name="Ling A."/>
            <person name="Lombard V."/>
            <person name="Lucas S."/>
            <person name="Lundell T."/>
            <person name="Martin R."/>
            <person name="McLaughlin D.J."/>
            <person name="Morgenstern I."/>
            <person name="Morin E."/>
            <person name="Murat C."/>
            <person name="Nagy L.G."/>
            <person name="Nolan M."/>
            <person name="Ohm R.A."/>
            <person name="Patyshakuliyeva A."/>
            <person name="Rokas A."/>
            <person name="Ruiz-Duenas F.J."/>
            <person name="Sabat G."/>
            <person name="Salamov A."/>
            <person name="Samejima M."/>
            <person name="Schmutz J."/>
            <person name="Slot J.C."/>
            <person name="St John F."/>
            <person name="Stenlid J."/>
            <person name="Sun H."/>
            <person name="Sun S."/>
            <person name="Syed K."/>
            <person name="Tsang A."/>
            <person name="Wiebenga A."/>
            <person name="Young D."/>
            <person name="Pisabarro A."/>
            <person name="Eastwood D.C."/>
            <person name="Martin F."/>
            <person name="Cullen D."/>
            <person name="Grigoriev I.V."/>
            <person name="Hibbett D.S."/>
        </authorList>
    </citation>
    <scope>NUCLEOTIDE SEQUENCE</scope>
    <source>
        <strain evidence="11">FP-58527</strain>
    </source>
</reference>
<keyword evidence="7 9" id="KW-0539">Nucleus</keyword>
<keyword evidence="4 9" id="KW-0805">Transcription regulation</keyword>
<name>S8FRS0_FOMSC</name>
<comment type="similarity">
    <text evidence="2 9">Belongs to the Mediator complex subunit 5 family.</text>
</comment>
<dbReference type="eggNOG" id="ENOG502S7J1">
    <property type="taxonomic scope" value="Eukaryota"/>
</dbReference>
<dbReference type="STRING" id="743788.S8FRS0"/>
<dbReference type="EMBL" id="KE504128">
    <property type="protein sequence ID" value="EPT03941.1"/>
    <property type="molecule type" value="Genomic_DNA"/>
</dbReference>